<dbReference type="AlphaFoldDB" id="A0A7C5Z7F0"/>
<dbReference type="GO" id="GO:0004556">
    <property type="term" value="F:alpha-amylase activity"/>
    <property type="evidence" value="ECO:0007669"/>
    <property type="project" value="TreeGrafter"/>
</dbReference>
<feature type="domain" description="Glycosyl hydrolase family 13 catalytic" evidence="1">
    <location>
        <begin position="126"/>
        <end position="563"/>
    </location>
</feature>
<evidence type="ECO:0000313" key="2">
    <source>
        <dbReference type="EMBL" id="HHS01218.1"/>
    </source>
</evidence>
<protein>
    <submittedName>
        <fullName evidence="2">Alpha-amylase</fullName>
    </submittedName>
</protein>
<accession>A0A7C5Z7F0</accession>
<dbReference type="Gene3D" id="3.20.20.80">
    <property type="entry name" value="Glycosidases"/>
    <property type="match status" value="1"/>
</dbReference>
<comment type="caution">
    <text evidence="2">The sequence shown here is derived from an EMBL/GenBank/DDBJ whole genome shotgun (WGS) entry which is preliminary data.</text>
</comment>
<dbReference type="PANTHER" id="PTHR10357">
    <property type="entry name" value="ALPHA-AMYLASE FAMILY MEMBER"/>
    <property type="match status" value="1"/>
</dbReference>
<dbReference type="Pfam" id="PF00128">
    <property type="entry name" value="Alpha-amylase"/>
    <property type="match status" value="1"/>
</dbReference>
<dbReference type="InterPro" id="IPR006047">
    <property type="entry name" value="GH13_cat_dom"/>
</dbReference>
<dbReference type="SMART" id="SM00642">
    <property type="entry name" value="Aamy"/>
    <property type="match status" value="1"/>
</dbReference>
<dbReference type="CDD" id="cd11335">
    <property type="entry name" value="AmyAc_MTase_N"/>
    <property type="match status" value="1"/>
</dbReference>
<sequence length="695" mass="80289">MSALKKLVEILNNRAKEWDGKNDFRIPKLWDSFGYDGLEKKENNDGTISVNPYKFVARAVEKAILPYQKKGVDYLQSLSKILSQDRSVSKKPYSNWIEKSNVYGMQIRTFSAWDHDCDRKLELENAFGLKDTGTFIKTIALLPLIKKMGFDAIYTLPITKNSTKYKKGEMGSPYAVKNFFELDPVLYDPMADQLSIDDQFKALVEACHILGIRFIIDVIPRTSARDSDFILEHPDWFYWIKIEDLEDYSPPKLTLIKEFTKANEENIELIYKDPAVLKHIRKFVQSPEKYAPEKWQSIGERCKKDRNLDFFELIEKEIGLTTAPAFSDCLNDPQPPWTDVTYLRLYLDHPVQSAKYVDSNQPPYILFDIIRGNIFKGRKPNRELWEKISNVIVHYQKNFGIDGARIDMGHALPKELEDMIISNARKEDPQFCFIAEELSMDAHKKAKKSGYDMIIGDLWAREPRYYQGTLKKVLDIILQLEVPVFAACEIPDSPRAASRLGGRDFSRFATVLNFFLPNSVPFVTCGQEVYELQPMNLGLDPQPDGRFLLPKSDPLYGKLAFFDKYALHWTNQGADEMIKLIQTAADLKKRFSQFIAKENFFKIPYNGKMILSFGYKLISESENEYFIIVANSDNLKKKTAKLNLFKSGIFNAQRAENIDCLFSLKGEVDYHYSYPNLIVNLNPLDIKIFYFKIAN</sequence>
<evidence type="ECO:0000259" key="1">
    <source>
        <dbReference type="SMART" id="SM00642"/>
    </source>
</evidence>
<dbReference type="InterPro" id="IPR017853">
    <property type="entry name" value="GH"/>
</dbReference>
<dbReference type="SUPFAM" id="SSF51445">
    <property type="entry name" value="(Trans)glycosidases"/>
    <property type="match status" value="1"/>
</dbReference>
<name>A0A7C5Z7F0_9FIRM</name>
<gene>
    <name evidence="2" type="ORF">ENL71_01560</name>
</gene>
<dbReference type="PANTHER" id="PTHR10357:SF179">
    <property type="entry name" value="NEUTRAL AND BASIC AMINO ACID TRANSPORT PROTEIN RBAT"/>
    <property type="match status" value="1"/>
</dbReference>
<dbReference type="GO" id="GO:0009313">
    <property type="term" value="P:oligosaccharide catabolic process"/>
    <property type="evidence" value="ECO:0007669"/>
    <property type="project" value="TreeGrafter"/>
</dbReference>
<proteinExistence type="predicted"/>
<reference evidence="2" key="1">
    <citation type="journal article" date="2020" name="mSystems">
        <title>Genome- and Community-Level Interaction Insights into Carbon Utilization and Element Cycling Functions of Hydrothermarchaeota in Hydrothermal Sediment.</title>
        <authorList>
            <person name="Zhou Z."/>
            <person name="Liu Y."/>
            <person name="Xu W."/>
            <person name="Pan J."/>
            <person name="Luo Z.H."/>
            <person name="Li M."/>
        </authorList>
    </citation>
    <scope>NUCLEOTIDE SEQUENCE [LARGE SCALE GENOMIC DNA]</scope>
    <source>
        <strain evidence="2">SpSt-102</strain>
    </source>
</reference>
<organism evidence="2">
    <name type="scientific">Caldicellulosiruptor owensensis</name>
    <dbReference type="NCBI Taxonomy" id="55205"/>
    <lineage>
        <taxon>Bacteria</taxon>
        <taxon>Bacillati</taxon>
        <taxon>Bacillota</taxon>
        <taxon>Bacillota incertae sedis</taxon>
        <taxon>Caldicellulosiruptorales</taxon>
        <taxon>Caldicellulosiruptoraceae</taxon>
        <taxon>Caldicellulosiruptor</taxon>
    </lineage>
</organism>
<dbReference type="EMBL" id="DRUZ01000023">
    <property type="protein sequence ID" value="HHS01218.1"/>
    <property type="molecule type" value="Genomic_DNA"/>
</dbReference>